<evidence type="ECO:0000256" key="2">
    <source>
        <dbReference type="ARBA" id="ARBA00012705"/>
    </source>
</evidence>
<name>A0ABV6M725_9ACTN</name>
<protein>
    <recommendedName>
        <fullName evidence="5">Probable acetyl-CoA acetyltransferase</fullName>
        <ecNumber evidence="2">2.3.1.9</ecNumber>
    </recommendedName>
</protein>
<dbReference type="Pfam" id="PF02803">
    <property type="entry name" value="Thiolase_C"/>
    <property type="match status" value="1"/>
</dbReference>
<evidence type="ECO:0000256" key="5">
    <source>
        <dbReference type="ARBA" id="ARBA00040529"/>
    </source>
</evidence>
<dbReference type="PROSITE" id="PS00099">
    <property type="entry name" value="THIOLASE_3"/>
    <property type="match status" value="1"/>
</dbReference>
<dbReference type="RefSeq" id="WP_377253661.1">
    <property type="nucleotide sequence ID" value="NZ_JBHLUH010000047.1"/>
</dbReference>
<dbReference type="Pfam" id="PF00108">
    <property type="entry name" value="Thiolase_N"/>
    <property type="match status" value="1"/>
</dbReference>
<dbReference type="GO" id="GO:0016746">
    <property type="term" value="F:acyltransferase activity"/>
    <property type="evidence" value="ECO:0007669"/>
    <property type="project" value="UniProtKB-KW"/>
</dbReference>
<keyword evidence="4 6" id="KW-0012">Acyltransferase</keyword>
<feature type="domain" description="Thiolase N-terminal" evidence="8">
    <location>
        <begin position="6"/>
        <end position="259"/>
    </location>
</feature>
<comment type="similarity">
    <text evidence="1 6">Belongs to the thiolase-like superfamily. Thiolase family.</text>
</comment>
<dbReference type="InterPro" id="IPR020613">
    <property type="entry name" value="Thiolase_CS"/>
</dbReference>
<keyword evidence="11" id="KW-1185">Reference proteome</keyword>
<proteinExistence type="inferred from homology"/>
<evidence type="ECO:0000256" key="3">
    <source>
        <dbReference type="ARBA" id="ARBA00022679"/>
    </source>
</evidence>
<evidence type="ECO:0000256" key="4">
    <source>
        <dbReference type="ARBA" id="ARBA00023315"/>
    </source>
</evidence>
<dbReference type="PANTHER" id="PTHR18919:SF107">
    <property type="entry name" value="ACETYL-COA ACETYLTRANSFERASE, CYTOSOLIC"/>
    <property type="match status" value="1"/>
</dbReference>
<gene>
    <name evidence="10" type="ORF">ACFFIA_22840</name>
</gene>
<dbReference type="Gene3D" id="3.40.47.10">
    <property type="match status" value="1"/>
</dbReference>
<feature type="compositionally biased region" description="Basic and acidic residues" evidence="7">
    <location>
        <begin position="202"/>
        <end position="220"/>
    </location>
</feature>
<dbReference type="Proteomes" id="UP001589867">
    <property type="component" value="Unassembled WGS sequence"/>
</dbReference>
<evidence type="ECO:0000313" key="10">
    <source>
        <dbReference type="EMBL" id="MFC0530502.1"/>
    </source>
</evidence>
<feature type="domain" description="Thiolase C-terminal" evidence="9">
    <location>
        <begin position="268"/>
        <end position="396"/>
    </location>
</feature>
<evidence type="ECO:0000256" key="6">
    <source>
        <dbReference type="RuleBase" id="RU003557"/>
    </source>
</evidence>
<dbReference type="InterPro" id="IPR020617">
    <property type="entry name" value="Thiolase_C"/>
</dbReference>
<dbReference type="NCBIfam" id="TIGR01930">
    <property type="entry name" value="AcCoA-C-Actrans"/>
    <property type="match status" value="1"/>
</dbReference>
<evidence type="ECO:0000256" key="1">
    <source>
        <dbReference type="ARBA" id="ARBA00010982"/>
    </source>
</evidence>
<dbReference type="InterPro" id="IPR002155">
    <property type="entry name" value="Thiolase"/>
</dbReference>
<reference evidence="10 11" key="1">
    <citation type="submission" date="2024-09" db="EMBL/GenBank/DDBJ databases">
        <authorList>
            <person name="Sun Q."/>
            <person name="Mori K."/>
        </authorList>
    </citation>
    <scope>NUCLEOTIDE SEQUENCE [LARGE SCALE GENOMIC DNA]</scope>
    <source>
        <strain evidence="10 11">TBRC 3947</strain>
    </source>
</reference>
<dbReference type="CDD" id="cd00751">
    <property type="entry name" value="thiolase"/>
    <property type="match status" value="1"/>
</dbReference>
<dbReference type="InterPro" id="IPR020610">
    <property type="entry name" value="Thiolase_AS"/>
</dbReference>
<evidence type="ECO:0000259" key="8">
    <source>
        <dbReference type="Pfam" id="PF00108"/>
    </source>
</evidence>
<dbReference type="EMBL" id="JBHLUH010000047">
    <property type="protein sequence ID" value="MFC0530502.1"/>
    <property type="molecule type" value="Genomic_DNA"/>
</dbReference>
<dbReference type="InterPro" id="IPR020616">
    <property type="entry name" value="Thiolase_N"/>
</dbReference>
<dbReference type="PIRSF" id="PIRSF000429">
    <property type="entry name" value="Ac-CoA_Ac_transf"/>
    <property type="match status" value="1"/>
</dbReference>
<keyword evidence="3 6" id="KW-0808">Transferase</keyword>
<accession>A0ABV6M725</accession>
<sequence length="397" mass="40642">MSERDVVLVAAARTPFGSFGGALREASVPALAAVAIRSTVERAGLHGSDVDELVLGVNFPGSDRSIARQAALRAGLPEEGVAYTVDRACCSSLAALALAARGVRGGETDVVLAGGAENLSAVPFFLDDLRWGHRLGDVRLADQLVIACPHTGVPRAVQAADEAALHGVGRAEQDNWALRSQQRCAEAVARGLFDEEIAPVRSPEDASRPYRLDADESPRPDTTLERLAALPTVNGSATVTAGNAPGLSTGAAMLAVTSASLARTRGLRPLATVLGVVSVAGPPAQIASIPAVAAQRVLDRCGVDLADVDLIEVNEAFAAVPLVTTLRLAGGDPARAAELRERTNVNGGAVALGHPTGATGARLVMTIVAELRRRGGGIGLVTMCGGIGEGNAVLLRV</sequence>
<dbReference type="PANTHER" id="PTHR18919">
    <property type="entry name" value="ACETYL-COA C-ACYLTRANSFERASE"/>
    <property type="match status" value="1"/>
</dbReference>
<evidence type="ECO:0000313" key="11">
    <source>
        <dbReference type="Proteomes" id="UP001589867"/>
    </source>
</evidence>
<dbReference type="SUPFAM" id="SSF53901">
    <property type="entry name" value="Thiolase-like"/>
    <property type="match status" value="2"/>
</dbReference>
<evidence type="ECO:0000256" key="7">
    <source>
        <dbReference type="SAM" id="MobiDB-lite"/>
    </source>
</evidence>
<organism evidence="10 11">
    <name type="scientific">Phytohabitans kaempferiae</name>
    <dbReference type="NCBI Taxonomy" id="1620943"/>
    <lineage>
        <taxon>Bacteria</taxon>
        <taxon>Bacillati</taxon>
        <taxon>Actinomycetota</taxon>
        <taxon>Actinomycetes</taxon>
        <taxon>Micromonosporales</taxon>
        <taxon>Micromonosporaceae</taxon>
    </lineage>
</organism>
<feature type="region of interest" description="Disordered" evidence="7">
    <location>
        <begin position="200"/>
        <end position="220"/>
    </location>
</feature>
<dbReference type="InterPro" id="IPR016039">
    <property type="entry name" value="Thiolase-like"/>
</dbReference>
<dbReference type="EC" id="2.3.1.9" evidence="2"/>
<dbReference type="PROSITE" id="PS00737">
    <property type="entry name" value="THIOLASE_2"/>
    <property type="match status" value="1"/>
</dbReference>
<comment type="caution">
    <text evidence="10">The sequence shown here is derived from an EMBL/GenBank/DDBJ whole genome shotgun (WGS) entry which is preliminary data.</text>
</comment>
<evidence type="ECO:0000259" key="9">
    <source>
        <dbReference type="Pfam" id="PF02803"/>
    </source>
</evidence>